<dbReference type="PANTHER" id="PTHR45779">
    <property type="entry name" value="PEPTIDYLPROLYL ISOMERASE"/>
    <property type="match status" value="1"/>
</dbReference>
<dbReference type="OrthoDB" id="1902587at2759"/>
<comment type="catalytic activity">
    <reaction evidence="1 5">
        <text>[protein]-peptidylproline (omega=180) = [protein]-peptidylproline (omega=0)</text>
        <dbReference type="Rhea" id="RHEA:16237"/>
        <dbReference type="Rhea" id="RHEA-COMP:10747"/>
        <dbReference type="Rhea" id="RHEA-COMP:10748"/>
        <dbReference type="ChEBI" id="CHEBI:83833"/>
        <dbReference type="ChEBI" id="CHEBI:83834"/>
        <dbReference type="EC" id="5.2.1.8"/>
    </reaction>
</comment>
<dbReference type="InterPro" id="IPR001179">
    <property type="entry name" value="PPIase_FKBP_dom"/>
</dbReference>
<protein>
    <recommendedName>
        <fullName evidence="2 5">peptidylprolyl isomerase</fullName>
        <ecNumber evidence="2 5">5.2.1.8</ecNumber>
    </recommendedName>
</protein>
<dbReference type="AlphaFoldDB" id="A0A4Q9N3A4"/>
<dbReference type="InterPro" id="IPR046357">
    <property type="entry name" value="PPIase_dom_sf"/>
</dbReference>
<dbReference type="GO" id="GO:0003755">
    <property type="term" value="F:peptidyl-prolyl cis-trans isomerase activity"/>
    <property type="evidence" value="ECO:0007669"/>
    <property type="project" value="UniProtKB-KW"/>
</dbReference>
<evidence type="ECO:0000313" key="7">
    <source>
        <dbReference type="EMBL" id="TBU33692.1"/>
    </source>
</evidence>
<gene>
    <name evidence="7" type="ORF">BD311DRAFT_651598</name>
</gene>
<dbReference type="PROSITE" id="PS50059">
    <property type="entry name" value="FKBP_PPIASE"/>
    <property type="match status" value="1"/>
</dbReference>
<dbReference type="SUPFAM" id="SSF54534">
    <property type="entry name" value="FKBP-like"/>
    <property type="match status" value="1"/>
</dbReference>
<accession>A0A4Q9N3A4</accession>
<organism evidence="7">
    <name type="scientific">Dichomitus squalens</name>
    <dbReference type="NCBI Taxonomy" id="114155"/>
    <lineage>
        <taxon>Eukaryota</taxon>
        <taxon>Fungi</taxon>
        <taxon>Dikarya</taxon>
        <taxon>Basidiomycota</taxon>
        <taxon>Agaricomycotina</taxon>
        <taxon>Agaricomycetes</taxon>
        <taxon>Polyporales</taxon>
        <taxon>Polyporaceae</taxon>
        <taxon>Dichomitus</taxon>
    </lineage>
</organism>
<feature type="domain" description="PPIase FKBP-type" evidence="6">
    <location>
        <begin position="34"/>
        <end position="123"/>
    </location>
</feature>
<dbReference type="EMBL" id="ML143390">
    <property type="protein sequence ID" value="TBU33692.1"/>
    <property type="molecule type" value="Genomic_DNA"/>
</dbReference>
<evidence type="ECO:0000256" key="2">
    <source>
        <dbReference type="ARBA" id="ARBA00013194"/>
    </source>
</evidence>
<evidence type="ECO:0000256" key="3">
    <source>
        <dbReference type="ARBA" id="ARBA00023110"/>
    </source>
</evidence>
<evidence type="ECO:0000259" key="6">
    <source>
        <dbReference type="PROSITE" id="PS50059"/>
    </source>
</evidence>
<dbReference type="PANTHER" id="PTHR45779:SF7">
    <property type="entry name" value="PEPTIDYLPROLYL ISOMERASE"/>
    <property type="match status" value="1"/>
</dbReference>
<evidence type="ECO:0000256" key="4">
    <source>
        <dbReference type="ARBA" id="ARBA00023235"/>
    </source>
</evidence>
<dbReference type="Proteomes" id="UP000292957">
    <property type="component" value="Unassembled WGS sequence"/>
</dbReference>
<keyword evidence="4 5" id="KW-0413">Isomerase</keyword>
<keyword evidence="3 5" id="KW-0697">Rotamase</keyword>
<dbReference type="Gene3D" id="3.10.50.40">
    <property type="match status" value="1"/>
</dbReference>
<sequence>MLALAAVAEEAAPVELQIDRTYVPDNCKVTAQNGDRLQVHYTGKLWTNGNKFDSSLDRGQPLPVTLGARQVITGWEEGLQGMCQGEKRTLTIPSTKAYGSRGFGNVIPPNSALVFDVELVKLDAQSPREEL</sequence>
<dbReference type="Pfam" id="PF00254">
    <property type="entry name" value="FKBP_C"/>
    <property type="match status" value="1"/>
</dbReference>
<dbReference type="EC" id="5.2.1.8" evidence="2 5"/>
<dbReference type="GO" id="GO:0005783">
    <property type="term" value="C:endoplasmic reticulum"/>
    <property type="evidence" value="ECO:0007669"/>
    <property type="project" value="TreeGrafter"/>
</dbReference>
<dbReference type="InterPro" id="IPR044609">
    <property type="entry name" value="FKBP2/11"/>
</dbReference>
<name>A0A4Q9N3A4_9APHY</name>
<proteinExistence type="predicted"/>
<evidence type="ECO:0000256" key="5">
    <source>
        <dbReference type="PROSITE-ProRule" id="PRU00277"/>
    </source>
</evidence>
<evidence type="ECO:0000256" key="1">
    <source>
        <dbReference type="ARBA" id="ARBA00000971"/>
    </source>
</evidence>
<reference evidence="7" key="1">
    <citation type="submission" date="2019-01" db="EMBL/GenBank/DDBJ databases">
        <title>Draft genome sequences of three monokaryotic isolates of the white-rot basidiomycete fungus Dichomitus squalens.</title>
        <authorList>
            <consortium name="DOE Joint Genome Institute"/>
            <person name="Lopez S.C."/>
            <person name="Andreopoulos B."/>
            <person name="Pangilinan J."/>
            <person name="Lipzen A."/>
            <person name="Riley R."/>
            <person name="Ahrendt S."/>
            <person name="Ng V."/>
            <person name="Barry K."/>
            <person name="Daum C."/>
            <person name="Grigoriev I.V."/>
            <person name="Hilden K.S."/>
            <person name="Makela M.R."/>
            <person name="de Vries R.P."/>
        </authorList>
    </citation>
    <scope>NUCLEOTIDE SEQUENCE [LARGE SCALE GENOMIC DNA]</scope>
    <source>
        <strain evidence="7">OM18370.1</strain>
    </source>
</reference>
<dbReference type="FunFam" id="3.10.50.40:FF:000006">
    <property type="entry name" value="Peptidyl-prolyl cis-trans isomerase"/>
    <property type="match status" value="1"/>
</dbReference>